<dbReference type="Proteomes" id="UP000285060">
    <property type="component" value="Unassembled WGS sequence"/>
</dbReference>
<comment type="caution">
    <text evidence="3">The sequence shown here is derived from an EMBL/GenBank/DDBJ whole genome shotgun (WGS) entry which is preliminary data.</text>
</comment>
<accession>A0A418AQ51</accession>
<feature type="compositionally biased region" description="Basic residues" evidence="1">
    <location>
        <begin position="82"/>
        <end position="91"/>
    </location>
</feature>
<evidence type="ECO:0000256" key="2">
    <source>
        <dbReference type="SAM" id="Phobius"/>
    </source>
</evidence>
<gene>
    <name evidence="3" type="ORF">DYB32_006968</name>
</gene>
<name>A0A418AQ51_9STRA</name>
<keyword evidence="2" id="KW-0812">Transmembrane</keyword>
<proteinExistence type="predicted"/>
<organism evidence="3 4">
    <name type="scientific">Aphanomyces invadans</name>
    <dbReference type="NCBI Taxonomy" id="157072"/>
    <lineage>
        <taxon>Eukaryota</taxon>
        <taxon>Sar</taxon>
        <taxon>Stramenopiles</taxon>
        <taxon>Oomycota</taxon>
        <taxon>Saprolegniomycetes</taxon>
        <taxon>Saprolegniales</taxon>
        <taxon>Verrucalvaceae</taxon>
        <taxon>Aphanomyces</taxon>
    </lineage>
</organism>
<feature type="compositionally biased region" description="Basic and acidic residues" evidence="1">
    <location>
        <begin position="92"/>
        <end position="101"/>
    </location>
</feature>
<evidence type="ECO:0000256" key="1">
    <source>
        <dbReference type="SAM" id="MobiDB-lite"/>
    </source>
</evidence>
<keyword evidence="4" id="KW-1185">Reference proteome</keyword>
<protein>
    <submittedName>
        <fullName evidence="3">Uncharacterized protein</fullName>
    </submittedName>
</protein>
<evidence type="ECO:0000313" key="4">
    <source>
        <dbReference type="Proteomes" id="UP000285060"/>
    </source>
</evidence>
<feature type="transmembrane region" description="Helical" evidence="2">
    <location>
        <begin position="40"/>
        <end position="61"/>
    </location>
</feature>
<reference evidence="3 4" key="1">
    <citation type="submission" date="2018-08" db="EMBL/GenBank/DDBJ databases">
        <title>Aphanomyces genome sequencing and annotation.</title>
        <authorList>
            <person name="Minardi D."/>
            <person name="Oidtmann B."/>
            <person name="Van Der Giezen M."/>
            <person name="Studholme D.J."/>
        </authorList>
    </citation>
    <scope>NUCLEOTIDE SEQUENCE [LARGE SCALE GENOMIC DNA]</scope>
    <source>
        <strain evidence="3 4">NJM0002</strain>
    </source>
</reference>
<keyword evidence="2" id="KW-1133">Transmembrane helix</keyword>
<evidence type="ECO:0000313" key="3">
    <source>
        <dbReference type="EMBL" id="RHY27195.1"/>
    </source>
</evidence>
<sequence>MAPPPSPELFFPYLYVPSADSDFVEVVSPWGSLKLPIPLMQFYGVAIAIAAVLLSILISCFGRSRAAGDNETPESVIEQTYTKKKPKKSAKKAADETEKKAKSALEENILRNGTNSYYYAHKVREVSAESTRVRQVISTYGWSDAKKTVH</sequence>
<keyword evidence="2" id="KW-0472">Membrane</keyword>
<dbReference type="EMBL" id="QUSY01000820">
    <property type="protein sequence ID" value="RHY27195.1"/>
    <property type="molecule type" value="Genomic_DNA"/>
</dbReference>
<feature type="region of interest" description="Disordered" evidence="1">
    <location>
        <begin position="65"/>
        <end position="101"/>
    </location>
</feature>
<dbReference type="AlphaFoldDB" id="A0A418AQ51"/>